<organism evidence="1 2">
    <name type="scientific">Parablautia intestinalis</name>
    <dbReference type="NCBI Taxonomy" id="2320100"/>
    <lineage>
        <taxon>Bacteria</taxon>
        <taxon>Bacillati</taxon>
        <taxon>Bacillota</taxon>
        <taxon>Clostridia</taxon>
        <taxon>Lachnospirales</taxon>
        <taxon>Lachnospiraceae</taxon>
        <taxon>Parablautia</taxon>
    </lineage>
</organism>
<comment type="caution">
    <text evidence="1">The sequence shown here is derived from an EMBL/GenBank/DDBJ whole genome shotgun (WGS) entry which is preliminary data.</text>
</comment>
<protein>
    <recommendedName>
        <fullName evidence="3">Shikimate kinase</fullName>
    </recommendedName>
</protein>
<dbReference type="EMBL" id="RAYQ01000010">
    <property type="protein sequence ID" value="RKI91394.1"/>
    <property type="molecule type" value="Genomic_DNA"/>
</dbReference>
<accession>A0A3A9AK94</accession>
<evidence type="ECO:0000313" key="2">
    <source>
        <dbReference type="Proteomes" id="UP000280696"/>
    </source>
</evidence>
<evidence type="ECO:0008006" key="3">
    <source>
        <dbReference type="Google" id="ProtNLM"/>
    </source>
</evidence>
<dbReference type="AlphaFoldDB" id="A0A3A9AK94"/>
<reference evidence="1 2" key="1">
    <citation type="submission" date="2018-09" db="EMBL/GenBank/DDBJ databases">
        <title>Murine metabolic-syndrome-specific gut microbial biobank.</title>
        <authorList>
            <person name="Liu C."/>
        </authorList>
    </citation>
    <scope>NUCLEOTIDE SEQUENCE [LARGE SCALE GENOMIC DNA]</scope>
    <source>
        <strain evidence="1 2">0.1xD8-82</strain>
    </source>
</reference>
<gene>
    <name evidence="1" type="ORF">D7V94_10905</name>
</gene>
<sequence length="182" mass="20941">MNILLFGVSNVGKSVTGRLLAGLLGYSFYDLDDEVKKDQNTTLEEFVSTGTLMKRDAVRCRILNHLVCRNENKVIAVTPLSYIKDIRHLFSSPDVINIELTDSAENIFDRLVFSDENDVMYNDDDYKNLHKDHYLEEIRADLEWYGSVYSVIRNRFHISGRTPEETAAELIKRFHLCEDTGA</sequence>
<dbReference type="InterPro" id="IPR027417">
    <property type="entry name" value="P-loop_NTPase"/>
</dbReference>
<dbReference type="Gene3D" id="3.40.50.300">
    <property type="entry name" value="P-loop containing nucleotide triphosphate hydrolases"/>
    <property type="match status" value="1"/>
</dbReference>
<dbReference type="Proteomes" id="UP000280696">
    <property type="component" value="Unassembled WGS sequence"/>
</dbReference>
<dbReference type="Pfam" id="PF01202">
    <property type="entry name" value="SKI"/>
    <property type="match status" value="1"/>
</dbReference>
<evidence type="ECO:0000313" key="1">
    <source>
        <dbReference type="EMBL" id="RKI91394.1"/>
    </source>
</evidence>
<dbReference type="RefSeq" id="WP_120469640.1">
    <property type="nucleotide sequence ID" value="NZ_RAYQ01000010.1"/>
</dbReference>
<name>A0A3A9AK94_9FIRM</name>
<dbReference type="OrthoDB" id="9800332at2"/>
<dbReference type="InterPro" id="IPR031322">
    <property type="entry name" value="Shikimate/glucono_kinase"/>
</dbReference>
<proteinExistence type="predicted"/>
<dbReference type="SUPFAM" id="SSF52540">
    <property type="entry name" value="P-loop containing nucleoside triphosphate hydrolases"/>
    <property type="match status" value="1"/>
</dbReference>
<keyword evidence="2" id="KW-1185">Reference proteome</keyword>